<evidence type="ECO:0000259" key="3">
    <source>
        <dbReference type="Pfam" id="PF13863"/>
    </source>
</evidence>
<evidence type="ECO:0000313" key="4">
    <source>
        <dbReference type="EMBL" id="KNC49399.1"/>
    </source>
</evidence>
<dbReference type="InterPro" id="IPR051147">
    <property type="entry name" value="CFAP_domain-containing"/>
</dbReference>
<dbReference type="InterPro" id="IPR025252">
    <property type="entry name" value="DUF4200"/>
</dbReference>
<feature type="region of interest" description="Disordered" evidence="2">
    <location>
        <begin position="276"/>
        <end position="315"/>
    </location>
</feature>
<feature type="compositionally biased region" description="Polar residues" evidence="2">
    <location>
        <begin position="1"/>
        <end position="10"/>
    </location>
</feature>
<dbReference type="GeneID" id="25564825"/>
<dbReference type="PANTHER" id="PTHR21683:SF3">
    <property type="entry name" value="CILIA AND FLAGELLA ASSOCIATED PROTEIN 100"/>
    <property type="match status" value="1"/>
</dbReference>
<feature type="domain" description="DUF4200" evidence="3">
    <location>
        <begin position="144"/>
        <end position="261"/>
    </location>
</feature>
<name>A0A0L0DAL3_THETB</name>
<evidence type="ECO:0000256" key="2">
    <source>
        <dbReference type="SAM" id="MobiDB-lite"/>
    </source>
</evidence>
<dbReference type="eggNOG" id="ENOG502QSDI">
    <property type="taxonomic scope" value="Eukaryota"/>
</dbReference>
<dbReference type="STRING" id="461836.A0A0L0DAL3"/>
<feature type="compositionally biased region" description="Basic and acidic residues" evidence="2">
    <location>
        <begin position="563"/>
        <end position="574"/>
    </location>
</feature>
<feature type="region of interest" description="Disordered" evidence="2">
    <location>
        <begin position="332"/>
        <end position="367"/>
    </location>
</feature>
<feature type="compositionally biased region" description="Low complexity" evidence="2">
    <location>
        <begin position="33"/>
        <end position="53"/>
    </location>
</feature>
<dbReference type="Pfam" id="PF13863">
    <property type="entry name" value="DUF4200"/>
    <property type="match status" value="1"/>
</dbReference>
<dbReference type="AlphaFoldDB" id="A0A0L0DAL3"/>
<feature type="compositionally biased region" description="Basic and acidic residues" evidence="2">
    <location>
        <begin position="583"/>
        <end position="600"/>
    </location>
</feature>
<keyword evidence="1" id="KW-0175">Coiled coil</keyword>
<dbReference type="OMA" id="HSKPPSG"/>
<feature type="region of interest" description="Disordered" evidence="2">
    <location>
        <begin position="1"/>
        <end position="57"/>
    </location>
</feature>
<dbReference type="RefSeq" id="XP_013757823.1">
    <property type="nucleotide sequence ID" value="XM_013902369.1"/>
</dbReference>
<dbReference type="OrthoDB" id="10264063at2759"/>
<gene>
    <name evidence="4" type="ORF">AMSG_05400</name>
</gene>
<dbReference type="GO" id="GO:0005856">
    <property type="term" value="C:cytoskeleton"/>
    <property type="evidence" value="ECO:0007669"/>
    <property type="project" value="UniProtKB-ARBA"/>
</dbReference>
<proteinExistence type="predicted"/>
<evidence type="ECO:0000256" key="1">
    <source>
        <dbReference type="ARBA" id="ARBA00023054"/>
    </source>
</evidence>
<feature type="region of interest" description="Disordered" evidence="2">
    <location>
        <begin position="563"/>
        <end position="600"/>
    </location>
</feature>
<protein>
    <recommendedName>
        <fullName evidence="3">DUF4200 domain-containing protein</fullName>
    </recommendedName>
</protein>
<dbReference type="PANTHER" id="PTHR21683">
    <property type="entry name" value="COILED-COIL DOMAIN-CONTAINING PROTEIN 42 LIKE-2-LIKE-RELATED"/>
    <property type="match status" value="1"/>
</dbReference>
<organism evidence="4 5">
    <name type="scientific">Thecamonas trahens ATCC 50062</name>
    <dbReference type="NCBI Taxonomy" id="461836"/>
    <lineage>
        <taxon>Eukaryota</taxon>
        <taxon>Apusozoa</taxon>
        <taxon>Apusomonadida</taxon>
        <taxon>Apusomonadidae</taxon>
        <taxon>Thecamonas</taxon>
    </lineage>
</organism>
<dbReference type="Proteomes" id="UP000054408">
    <property type="component" value="Unassembled WGS sequence"/>
</dbReference>
<dbReference type="EMBL" id="GL349455">
    <property type="protein sequence ID" value="KNC49399.1"/>
    <property type="molecule type" value="Genomic_DNA"/>
</dbReference>
<feature type="compositionally biased region" description="Low complexity" evidence="2">
    <location>
        <begin position="341"/>
        <end position="367"/>
    </location>
</feature>
<keyword evidence="5" id="KW-1185">Reference proteome</keyword>
<reference evidence="4 5" key="1">
    <citation type="submission" date="2010-05" db="EMBL/GenBank/DDBJ databases">
        <title>The Genome Sequence of Thecamonas trahens ATCC 50062.</title>
        <authorList>
            <consortium name="The Broad Institute Genome Sequencing Platform"/>
            <person name="Russ C."/>
            <person name="Cuomo C."/>
            <person name="Shea T."/>
            <person name="Young S.K."/>
            <person name="Zeng Q."/>
            <person name="Koehrsen M."/>
            <person name="Haas B."/>
            <person name="Borodovsky M."/>
            <person name="Guigo R."/>
            <person name="Alvarado L."/>
            <person name="Berlin A."/>
            <person name="Bochicchio J."/>
            <person name="Borenstein D."/>
            <person name="Chapman S."/>
            <person name="Chen Z."/>
            <person name="Freedman E."/>
            <person name="Gellesch M."/>
            <person name="Goldberg J."/>
            <person name="Griggs A."/>
            <person name="Gujja S."/>
            <person name="Heilman E."/>
            <person name="Heiman D."/>
            <person name="Hepburn T."/>
            <person name="Howarth C."/>
            <person name="Jen D."/>
            <person name="Larson L."/>
            <person name="Mehta T."/>
            <person name="Park D."/>
            <person name="Pearson M."/>
            <person name="Roberts A."/>
            <person name="Saif S."/>
            <person name="Shenoy N."/>
            <person name="Sisk P."/>
            <person name="Stolte C."/>
            <person name="Sykes S."/>
            <person name="Thomson T."/>
            <person name="Walk T."/>
            <person name="White J."/>
            <person name="Yandava C."/>
            <person name="Burger G."/>
            <person name="Gray M.W."/>
            <person name="Holland P.W.H."/>
            <person name="King N."/>
            <person name="Lang F.B.F."/>
            <person name="Roger A.J."/>
            <person name="Ruiz-Trillo I."/>
            <person name="Lander E."/>
            <person name="Nusbaum C."/>
        </authorList>
    </citation>
    <scope>NUCLEOTIDE SEQUENCE [LARGE SCALE GENOMIC DNA]</scope>
    <source>
        <strain evidence="4 5">ATCC 50062</strain>
    </source>
</reference>
<sequence>MYSSRPNRSSASRERTRQAVLARTLRREGSGRRGSSGSSMRAMSDSGSSSDDAALADNPFALPDDVGVFTLAQVKRADKIAALRAAEQAKERARVRQERREAAEKAALRAQEEVEVQAKSTRDIVAKASASIRKQAGKENLREMIRNKREMFLIEFSLGVKRDEMRKLEEHAHAADSRIEHERKMLALEAQKWEEYTTYSTERVKAVQRQEAETLKLVESKEAQLRTVDEEIKDFTSRIQDQDEVIAKYQVLKEFLISLAPPEWVAAQYAAKRERQQRRREAKREARQARAARRAARKEAAAAARKQATSTIQGRSRANTLSLVLAPGFDSAGSGSGSGPDSGLALDDSDSGSDSGSSSDSASSSGLEIPMYFESPEQLLVVFHELEKSNLSLVNNSQEIEEALEHLRSKYSSVRDGLAGEINQLASRIAALDSDLGRERARIAAIQSRKAHFERSALQIDTAAGESADQQLQRLESRVRELYTKCCREPDEKGGGPAELHLRTVDMLTNFERSLRALMDEIRELDPKLVNTREKEMKKVRKKANRNRNMADLEQLWEARRAKHQDRVQRESGKRKIGRKLMRRSDPIIKRSRAKDEEDKKADRDFFNRYFFQE</sequence>
<evidence type="ECO:0000313" key="5">
    <source>
        <dbReference type="Proteomes" id="UP000054408"/>
    </source>
</evidence>
<accession>A0A0L0DAL3</accession>